<reference evidence="2" key="1">
    <citation type="journal article" date="2022" name="Int. J. Mol. Sci.">
        <title>Draft Genome of Tanacetum Coccineum: Genomic Comparison of Closely Related Tanacetum-Family Plants.</title>
        <authorList>
            <person name="Yamashiro T."/>
            <person name="Shiraishi A."/>
            <person name="Nakayama K."/>
            <person name="Satake H."/>
        </authorList>
    </citation>
    <scope>NUCLEOTIDE SEQUENCE</scope>
</reference>
<gene>
    <name evidence="2" type="ORF">Tco_1041018</name>
</gene>
<keyword evidence="3" id="KW-1185">Reference proteome</keyword>
<comment type="caution">
    <text evidence="2">The sequence shown here is derived from an EMBL/GenBank/DDBJ whole genome shotgun (WGS) entry which is preliminary data.</text>
</comment>
<reference evidence="2" key="2">
    <citation type="submission" date="2022-01" db="EMBL/GenBank/DDBJ databases">
        <authorList>
            <person name="Yamashiro T."/>
            <person name="Shiraishi A."/>
            <person name="Satake H."/>
            <person name="Nakayama K."/>
        </authorList>
    </citation>
    <scope>NUCLEOTIDE SEQUENCE</scope>
</reference>
<feature type="region of interest" description="Disordered" evidence="1">
    <location>
        <begin position="1"/>
        <end position="22"/>
    </location>
</feature>
<organism evidence="2 3">
    <name type="scientific">Tanacetum coccineum</name>
    <dbReference type="NCBI Taxonomy" id="301880"/>
    <lineage>
        <taxon>Eukaryota</taxon>
        <taxon>Viridiplantae</taxon>
        <taxon>Streptophyta</taxon>
        <taxon>Embryophyta</taxon>
        <taxon>Tracheophyta</taxon>
        <taxon>Spermatophyta</taxon>
        <taxon>Magnoliopsida</taxon>
        <taxon>eudicotyledons</taxon>
        <taxon>Gunneridae</taxon>
        <taxon>Pentapetalae</taxon>
        <taxon>asterids</taxon>
        <taxon>campanulids</taxon>
        <taxon>Asterales</taxon>
        <taxon>Asteraceae</taxon>
        <taxon>Asteroideae</taxon>
        <taxon>Anthemideae</taxon>
        <taxon>Anthemidinae</taxon>
        <taxon>Tanacetum</taxon>
    </lineage>
</organism>
<dbReference type="Proteomes" id="UP001151760">
    <property type="component" value="Unassembled WGS sequence"/>
</dbReference>
<sequence>MAGNSFLKSLKKSKSSKQLTVGLGDGSKGILSLSLSFFESVFKSLIEIILKENEFLSKFTVQSSSSDSSNDILKSISSLLRELTVGSHESAANAFKMLNLSIKTIVGKFSFNRSES</sequence>
<dbReference type="EMBL" id="BQNB010018429">
    <property type="protein sequence ID" value="GJT74293.1"/>
    <property type="molecule type" value="Genomic_DNA"/>
</dbReference>
<evidence type="ECO:0000256" key="1">
    <source>
        <dbReference type="SAM" id="MobiDB-lite"/>
    </source>
</evidence>
<accession>A0ABQ5GEZ8</accession>
<evidence type="ECO:0000313" key="2">
    <source>
        <dbReference type="EMBL" id="GJT74293.1"/>
    </source>
</evidence>
<evidence type="ECO:0000313" key="3">
    <source>
        <dbReference type="Proteomes" id="UP001151760"/>
    </source>
</evidence>
<protein>
    <submittedName>
        <fullName evidence="2">Uncharacterized protein</fullName>
    </submittedName>
</protein>
<name>A0ABQ5GEZ8_9ASTR</name>
<proteinExistence type="predicted"/>